<dbReference type="PANTHER" id="PTHR24131">
    <property type="entry name" value="APOPTOSIS-STIMULATING OF P53 PROTEIN"/>
    <property type="match status" value="1"/>
</dbReference>
<comment type="caution">
    <text evidence="7">The sequence shown here is derived from an EMBL/GenBank/DDBJ whole genome shotgun (WGS) entry which is preliminary data.</text>
</comment>
<dbReference type="GO" id="GO:0042981">
    <property type="term" value="P:regulation of apoptotic process"/>
    <property type="evidence" value="ECO:0007669"/>
    <property type="project" value="InterPro"/>
</dbReference>
<dbReference type="AlphaFoldDB" id="A0A444V2F9"/>
<gene>
    <name evidence="7" type="ORF">EOD39_17811</name>
</gene>
<keyword evidence="4" id="KW-0539">Nucleus</keyword>
<dbReference type="FunFam" id="3.10.20.90:FF:000030">
    <property type="entry name" value="Apoptosis-stimulating of p53 protein 2 isoform 1"/>
    <property type="match status" value="1"/>
</dbReference>
<evidence type="ECO:0000313" key="8">
    <source>
        <dbReference type="Proteomes" id="UP000289886"/>
    </source>
</evidence>
<evidence type="ECO:0000313" key="7">
    <source>
        <dbReference type="EMBL" id="RXM94607.1"/>
    </source>
</evidence>
<keyword evidence="8" id="KW-1185">Reference proteome</keyword>
<dbReference type="InterPro" id="IPR048942">
    <property type="entry name" value="ASPP2-like_RA"/>
</dbReference>
<dbReference type="PANTHER" id="PTHR24131:SF5">
    <property type="entry name" value="APOPTOSIS-STIMULATING OF P53 PROTEIN 1"/>
    <property type="match status" value="1"/>
</dbReference>
<name>A0A444V2F9_ACIRT</name>
<protein>
    <submittedName>
        <fullName evidence="7">Apoptosis-stimulating of p53 protein 1</fullName>
    </submittedName>
</protein>
<sequence length="226" mass="26437">MILTVYLSNNEQVLTEVPITPETSCRDVVEFCKEPGETGCHLAEVWRGNERAIPVDHMMYEHLQKWGPRRQEVTFFLRHEESPAESSEQGLGWKEQENKLHLVVSGSAACRTAYEHIEYETMVGNPRAELTLSELQEMATRQQQQIEAQQQMLVAKEQRLRYLKQQERRQQQSISESEKLQKLKERVENQEAKLKKIRAMRGQVDYSKVMNGNLFINIDLRLLSKH</sequence>
<keyword evidence="2" id="KW-0677">Repeat</keyword>
<dbReference type="Proteomes" id="UP000289886">
    <property type="component" value="Unassembled WGS sequence"/>
</dbReference>
<dbReference type="Pfam" id="PF21801">
    <property type="entry name" value="ASPP2-like_RA"/>
    <property type="match status" value="1"/>
</dbReference>
<dbReference type="InterPro" id="IPR029071">
    <property type="entry name" value="Ubiquitin-like_domsf"/>
</dbReference>
<proteinExistence type="predicted"/>
<keyword evidence="3" id="KW-0040">ANK repeat</keyword>
<feature type="coiled-coil region" evidence="5">
    <location>
        <begin position="132"/>
        <end position="200"/>
    </location>
</feature>
<evidence type="ECO:0000256" key="2">
    <source>
        <dbReference type="ARBA" id="ARBA00022737"/>
    </source>
</evidence>
<comment type="subcellular location">
    <subcellularLocation>
        <location evidence="1">Nucleus</location>
    </subcellularLocation>
</comment>
<reference evidence="7 8" key="1">
    <citation type="submission" date="2019-01" db="EMBL/GenBank/DDBJ databases">
        <title>Draft Genome and Complete Hox-Cluster Characterization of the Sterlet Sturgeon (Acipenser ruthenus).</title>
        <authorList>
            <person name="Wei Q."/>
        </authorList>
    </citation>
    <scope>NUCLEOTIDE SEQUENCE [LARGE SCALE GENOMIC DNA]</scope>
    <source>
        <strain evidence="7">WHYD16114868_AA</strain>
        <tissue evidence="7">Blood</tissue>
    </source>
</reference>
<evidence type="ECO:0000256" key="3">
    <source>
        <dbReference type="ARBA" id="ARBA00023043"/>
    </source>
</evidence>
<evidence type="ECO:0000259" key="6">
    <source>
        <dbReference type="Pfam" id="PF21801"/>
    </source>
</evidence>
<evidence type="ECO:0000256" key="4">
    <source>
        <dbReference type="ARBA" id="ARBA00023242"/>
    </source>
</evidence>
<feature type="domain" description="Apoptosis-stimulating of p53 protein 2-like RA" evidence="6">
    <location>
        <begin position="1"/>
        <end position="79"/>
    </location>
</feature>
<evidence type="ECO:0000256" key="1">
    <source>
        <dbReference type="ARBA" id="ARBA00004123"/>
    </source>
</evidence>
<keyword evidence="5" id="KW-0175">Coiled coil</keyword>
<dbReference type="SUPFAM" id="SSF54236">
    <property type="entry name" value="Ubiquitin-like"/>
    <property type="match status" value="1"/>
</dbReference>
<dbReference type="EMBL" id="SCEB01003192">
    <property type="protein sequence ID" value="RXM94607.1"/>
    <property type="molecule type" value="Genomic_DNA"/>
</dbReference>
<accession>A0A444V2F9</accession>
<dbReference type="InterPro" id="IPR047163">
    <property type="entry name" value="ASPP1/2"/>
</dbReference>
<dbReference type="GO" id="GO:0005634">
    <property type="term" value="C:nucleus"/>
    <property type="evidence" value="ECO:0007669"/>
    <property type="project" value="UniProtKB-SubCell"/>
</dbReference>
<dbReference type="GO" id="GO:0002039">
    <property type="term" value="F:p53 binding"/>
    <property type="evidence" value="ECO:0007669"/>
    <property type="project" value="InterPro"/>
</dbReference>
<dbReference type="Gene3D" id="3.10.20.90">
    <property type="entry name" value="Phosphatidylinositol 3-kinase Catalytic Subunit, Chain A, domain 1"/>
    <property type="match status" value="1"/>
</dbReference>
<evidence type="ECO:0000256" key="5">
    <source>
        <dbReference type="SAM" id="Coils"/>
    </source>
</evidence>
<organism evidence="7 8">
    <name type="scientific">Acipenser ruthenus</name>
    <name type="common">Sterlet sturgeon</name>
    <dbReference type="NCBI Taxonomy" id="7906"/>
    <lineage>
        <taxon>Eukaryota</taxon>
        <taxon>Metazoa</taxon>
        <taxon>Chordata</taxon>
        <taxon>Craniata</taxon>
        <taxon>Vertebrata</taxon>
        <taxon>Euteleostomi</taxon>
        <taxon>Actinopterygii</taxon>
        <taxon>Chondrostei</taxon>
        <taxon>Acipenseriformes</taxon>
        <taxon>Acipenseridae</taxon>
        <taxon>Acipenser</taxon>
    </lineage>
</organism>